<dbReference type="InterPro" id="IPR032675">
    <property type="entry name" value="LRR_dom_sf"/>
</dbReference>
<keyword evidence="2" id="KW-1185">Reference proteome</keyword>
<gene>
    <name evidence="1" type="ORF">BGZ70_005909</name>
</gene>
<accession>A0A9P6JAL2</accession>
<evidence type="ECO:0000313" key="1">
    <source>
        <dbReference type="EMBL" id="KAF9964800.1"/>
    </source>
</evidence>
<dbReference type="Gene3D" id="3.80.10.10">
    <property type="entry name" value="Ribonuclease Inhibitor"/>
    <property type="match status" value="1"/>
</dbReference>
<sequence>MPDMRWYLAYAFEFYCLEGCRSGTIDVSDTRRLFQGSYDPMIKPVHAILVPDAIRKRRTGTTASAAEFTDNPKVTPPLYIEMHLACLLKKMLDERVNNVDVQKDLDQLLCLRQQETVVYPPEERALRSLLALSLMELGRNISSINISVTTVLVQKEHCERFAHVLESSLPQLKDLTLTTPRDQECILLFQRFLRILQASCQKPLMTELSCNFSVTYSSRADTTALNQTLRYLARSNWVLKKLRLPRSSKKGLPTTLLIPFLRTCVPHLESLTAPHVAERDWHKLEATLKDDCPNLNHLCIDFSETQDAASQLDRFYAGIIPFRQGLNGITFESNTTLCQIPRALLQHHSQTLQHVEFSNKAVISSKDIQQILSSCTALKTFIASQSKSTVLKLSDALESDWVCLGLEKLHLRLQSDRTCLPRTLELRLDQDRKLNPKRLKYTKGDMGAGYLAVRKLYQQVGRLRRLEELYLVQWGGFSDIHVMDWTLSEGLPYLRGLKRLRCLVMNYGYGQVQREDVEFMAKHWPRLKQVKFMFSREMMQWVVEQSAHWTWLKDRRPKLDFRGRDSDK</sequence>
<dbReference type="OrthoDB" id="2405020at2759"/>
<protein>
    <submittedName>
        <fullName evidence="1">Uncharacterized protein</fullName>
    </submittedName>
</protein>
<dbReference type="AlphaFoldDB" id="A0A9P6JAL2"/>
<dbReference type="SUPFAM" id="SSF52047">
    <property type="entry name" value="RNI-like"/>
    <property type="match status" value="1"/>
</dbReference>
<dbReference type="EMBL" id="JAAAHY010000321">
    <property type="protein sequence ID" value="KAF9964800.1"/>
    <property type="molecule type" value="Genomic_DNA"/>
</dbReference>
<proteinExistence type="predicted"/>
<name>A0A9P6JAL2_MORAP</name>
<dbReference type="Proteomes" id="UP000738359">
    <property type="component" value="Unassembled WGS sequence"/>
</dbReference>
<comment type="caution">
    <text evidence="1">The sequence shown here is derived from an EMBL/GenBank/DDBJ whole genome shotgun (WGS) entry which is preliminary data.</text>
</comment>
<evidence type="ECO:0000313" key="2">
    <source>
        <dbReference type="Proteomes" id="UP000738359"/>
    </source>
</evidence>
<organism evidence="1 2">
    <name type="scientific">Mortierella alpina</name>
    <name type="common">Oleaginous fungus</name>
    <name type="synonym">Mortierella renispora</name>
    <dbReference type="NCBI Taxonomy" id="64518"/>
    <lineage>
        <taxon>Eukaryota</taxon>
        <taxon>Fungi</taxon>
        <taxon>Fungi incertae sedis</taxon>
        <taxon>Mucoromycota</taxon>
        <taxon>Mortierellomycotina</taxon>
        <taxon>Mortierellomycetes</taxon>
        <taxon>Mortierellales</taxon>
        <taxon>Mortierellaceae</taxon>
        <taxon>Mortierella</taxon>
    </lineage>
</organism>
<reference evidence="1" key="1">
    <citation type="journal article" date="2020" name="Fungal Divers.">
        <title>Resolving the Mortierellaceae phylogeny through synthesis of multi-gene phylogenetics and phylogenomics.</title>
        <authorList>
            <person name="Vandepol N."/>
            <person name="Liber J."/>
            <person name="Desiro A."/>
            <person name="Na H."/>
            <person name="Kennedy M."/>
            <person name="Barry K."/>
            <person name="Grigoriev I.V."/>
            <person name="Miller A.N."/>
            <person name="O'Donnell K."/>
            <person name="Stajich J.E."/>
            <person name="Bonito G."/>
        </authorList>
    </citation>
    <scope>NUCLEOTIDE SEQUENCE</scope>
    <source>
        <strain evidence="1">CK1249</strain>
    </source>
</reference>